<dbReference type="PANTHER" id="PTHR35518">
    <property type="entry name" value="MAINTENANCE OF TELOMOERE CAPPING"/>
    <property type="match status" value="1"/>
</dbReference>
<keyword evidence="4" id="KW-0472">Membrane</keyword>
<feature type="region of interest" description="Disordered" evidence="5">
    <location>
        <begin position="1"/>
        <end position="21"/>
    </location>
</feature>
<dbReference type="GO" id="GO:0016020">
    <property type="term" value="C:membrane"/>
    <property type="evidence" value="ECO:0007669"/>
    <property type="project" value="UniProtKB-SubCell"/>
</dbReference>
<reference evidence="8 9" key="1">
    <citation type="submission" date="2018-07" db="EMBL/GenBank/DDBJ databases">
        <title>Genome sequencing of oomycete isolates from Chile give support for New Zealand origin for Phytophthora kernoviae and make available the first Nothophytophthora sp. genome.</title>
        <authorList>
            <person name="Studholme D.J."/>
            <person name="Sanfuentes E."/>
            <person name="Panda P."/>
            <person name="Hill R."/>
            <person name="Sambles C."/>
            <person name="Grant M."/>
            <person name="Williams N.M."/>
            <person name="Mcdougal R.L."/>
        </authorList>
    </citation>
    <scope>NUCLEOTIDE SEQUENCE [LARGE SCALE GENOMIC DNA]</scope>
    <source>
        <strain evidence="7">Chile6</strain>
        <strain evidence="6">Chile7</strain>
    </source>
</reference>
<keyword evidence="2" id="KW-0812">Transmembrane</keyword>
<proteinExistence type="predicted"/>
<comment type="subcellular location">
    <subcellularLocation>
        <location evidence="1">Membrane</location>
    </subcellularLocation>
</comment>
<dbReference type="EMBL" id="MBDO02000159">
    <property type="protein sequence ID" value="RLN61367.1"/>
    <property type="molecule type" value="Genomic_DNA"/>
</dbReference>
<dbReference type="GO" id="GO:0006629">
    <property type="term" value="P:lipid metabolic process"/>
    <property type="evidence" value="ECO:0007669"/>
    <property type="project" value="InterPro"/>
</dbReference>
<feature type="compositionally biased region" description="Polar residues" evidence="5">
    <location>
        <begin position="11"/>
        <end position="21"/>
    </location>
</feature>
<accession>A0A3F2RPK2</accession>
<dbReference type="Proteomes" id="UP000284657">
    <property type="component" value="Unassembled WGS sequence"/>
</dbReference>
<keyword evidence="3" id="KW-1133">Transmembrane helix</keyword>
<dbReference type="Gene3D" id="3.30.530.20">
    <property type="match status" value="1"/>
</dbReference>
<evidence type="ECO:0000313" key="7">
    <source>
        <dbReference type="EMBL" id="RLN61367.1"/>
    </source>
</evidence>
<evidence type="ECO:0000256" key="5">
    <source>
        <dbReference type="SAM" id="MobiDB-lite"/>
    </source>
</evidence>
<evidence type="ECO:0000313" key="6">
    <source>
        <dbReference type="EMBL" id="RLN61098.1"/>
    </source>
</evidence>
<evidence type="ECO:0000256" key="2">
    <source>
        <dbReference type="ARBA" id="ARBA00022692"/>
    </source>
</evidence>
<name>A0A3F2RPK2_9STRA</name>
<dbReference type="Gene3D" id="3.30.40.10">
    <property type="entry name" value="Zinc/RING finger domain, C3HC4 (zinc finger)"/>
    <property type="match status" value="1"/>
</dbReference>
<evidence type="ECO:0000256" key="3">
    <source>
        <dbReference type="ARBA" id="ARBA00022989"/>
    </source>
</evidence>
<evidence type="ECO:0000256" key="4">
    <source>
        <dbReference type="ARBA" id="ARBA00023136"/>
    </source>
</evidence>
<dbReference type="EMBL" id="MBAD02000929">
    <property type="protein sequence ID" value="RLN61098.1"/>
    <property type="molecule type" value="Genomic_DNA"/>
</dbReference>
<dbReference type="CDD" id="cd00065">
    <property type="entry name" value="FYVE_like_SF"/>
    <property type="match status" value="1"/>
</dbReference>
<evidence type="ECO:0000313" key="8">
    <source>
        <dbReference type="Proteomes" id="UP000277300"/>
    </source>
</evidence>
<dbReference type="InterPro" id="IPR013083">
    <property type="entry name" value="Znf_RING/FYVE/PHD"/>
</dbReference>
<dbReference type="InterPro" id="IPR023393">
    <property type="entry name" value="START-like_dom_sf"/>
</dbReference>
<comment type="caution">
    <text evidence="7">The sequence shown here is derived from an EMBL/GenBank/DDBJ whole genome shotgun (WGS) entry which is preliminary data.</text>
</comment>
<evidence type="ECO:0000256" key="1">
    <source>
        <dbReference type="ARBA" id="ARBA00004370"/>
    </source>
</evidence>
<dbReference type="AlphaFoldDB" id="A0A3F2RPK2"/>
<dbReference type="InterPro" id="IPR017946">
    <property type="entry name" value="PLC-like_Pdiesterase_TIM-brl"/>
</dbReference>
<dbReference type="OrthoDB" id="7984201at2759"/>
<dbReference type="SUPFAM" id="SSF57903">
    <property type="entry name" value="FYVE/PHD zinc finger"/>
    <property type="match status" value="1"/>
</dbReference>
<protein>
    <submittedName>
        <fullName evidence="7">Uncharacterized protein</fullName>
    </submittedName>
</protein>
<dbReference type="SUPFAM" id="SSF51695">
    <property type="entry name" value="PLC-like phosphodiesterases"/>
    <property type="match status" value="1"/>
</dbReference>
<dbReference type="GO" id="GO:0008081">
    <property type="term" value="F:phosphoric diester hydrolase activity"/>
    <property type="evidence" value="ECO:0007669"/>
    <property type="project" value="InterPro"/>
</dbReference>
<dbReference type="SUPFAM" id="SSF55961">
    <property type="entry name" value="Bet v1-like"/>
    <property type="match status" value="1"/>
</dbReference>
<dbReference type="InterPro" id="IPR051008">
    <property type="entry name" value="Telomere_Capping_Maintenance"/>
</dbReference>
<sequence>MERQRRPLSPSGLSSYNNEGSPFSVGGKQEYLELAPQVKDLLLRQISSAVEDVLDSMMHEGTEDAHWRGKMRKDDVVYYEDRESVTKGQSRFCCVNVSEASVEEVVNLFLVSDTDMLLQRCRVMYDNIMDARILSVLEYPTEENPMRSSYIRYTAFKTPVLMRNHRDMCVVVATDVIRCPDGSTVGYCVWDSLNLPDVSEFDVPQGFIRSRMFRSGYFVQNTGEPNALTKVAYLVGIEAGGFAPRLATRYVMPRFGAVLNRVIAHLRRKQLDPASFAPQSEWTDKRTAQFCQCCSKHFGAVKLLDTRRYNCVVCGDAICHACHHAETVDVPGARYTTVAAMRGEAVALKIHDAPEDAEYQLQRKSATQSNDAGPTSSMLSRFGVGQLFNADRNSNQEQDMFAGSRVEQKRGAVPRSMTTTQAATCTASALSYLPSTYNIDVCVSNNLYSVLLSLAASSSTCSLTDLLALESDTQLLNVVSLIEDIVTSPSDMSSLVYTYMTDTSSSDMDDFCSTLNTVISPCLLGLLPTLLPIFEQDLSCCAEVSDLIDLLDFFVPSNVTTNSFIMNELVNGVNQFFCSNIGDSTCGYNMFSQMTSTYTSSEFTLLESVVMPFVTMSSGEECTAMKGESYTDTASLTSAITINYSCCIDHMRPLIKSIQNGFEYFFDDTTVDILNGMIDFSASGGKFVDSVPGTFLCTFTDTCSDPSYLIAQQTATRTPGINDPGKNDIEDITCTVVDKCNSAGTVCSSVCEKGTASVSSWLNQTLSYQRDLAFSGKLCYAQIPATHNSAITLADGYGNRDQLFNANLNPTKAYSYLKTNNQVLSLTDQLGIGMRWLEIDTHYFLNDFHTGHCGNLGSNSIETFFSAFDGQLSKYGTILWGPELLGCFPSVSGIKTTDEITTRESMQEVMDWLKDNPTEFVFVYLDTGSDISRLNKYDDLNTLLSDVFGDLIVPQSVLKTLATGSWTSGSVNNFVEAGYRVLLLANDDTGLAYSLSDFCGGHEVLSTDYIDTLPDSSRKIDGLQIYGNDYFLRSYQAELRYISLSDEAELTDNFGTFLNSSNIGNFVRWNLNLVAPDMVDGAKMNAHAWSWAENEPSTTASGAYVLMNTSGQWIASTSATKTYKACWSSSNLAWSVIDYANSCASGYTFSAPTDPYQNYLLYTVLTTKAITTASVVINATLA</sequence>
<dbReference type="PANTHER" id="PTHR35518:SF2">
    <property type="entry name" value="MAINTENANCE OF TELOMERE CAPPING PROTEIN 6"/>
    <property type="match status" value="1"/>
</dbReference>
<evidence type="ECO:0000313" key="9">
    <source>
        <dbReference type="Proteomes" id="UP000284657"/>
    </source>
</evidence>
<gene>
    <name evidence="6" type="ORF">BBJ29_004423</name>
    <name evidence="7" type="ORF">BBP00_00005444</name>
</gene>
<organism evidence="7 8">
    <name type="scientific">Phytophthora kernoviae</name>
    <dbReference type="NCBI Taxonomy" id="325452"/>
    <lineage>
        <taxon>Eukaryota</taxon>
        <taxon>Sar</taxon>
        <taxon>Stramenopiles</taxon>
        <taxon>Oomycota</taxon>
        <taxon>Peronosporomycetes</taxon>
        <taxon>Peronosporales</taxon>
        <taxon>Peronosporaceae</taxon>
        <taxon>Phytophthora</taxon>
    </lineage>
</organism>
<dbReference type="InterPro" id="IPR011011">
    <property type="entry name" value="Znf_FYVE_PHD"/>
</dbReference>
<dbReference type="Gene3D" id="3.20.20.190">
    <property type="entry name" value="Phosphatidylinositol (PI) phosphodiesterase"/>
    <property type="match status" value="1"/>
</dbReference>
<dbReference type="Proteomes" id="UP000277300">
    <property type="component" value="Unassembled WGS sequence"/>
</dbReference>